<dbReference type="InterPro" id="IPR010663">
    <property type="entry name" value="Znf_FPG/IleRS"/>
</dbReference>
<evidence type="ECO:0000256" key="2">
    <source>
        <dbReference type="ARBA" id="ARBA00001947"/>
    </source>
</evidence>
<dbReference type="PANTHER" id="PTHR22993">
    <property type="entry name" value="FORMAMIDOPYRIMIDINE-DNA GLYCOSYLASE"/>
    <property type="match status" value="1"/>
</dbReference>
<evidence type="ECO:0000256" key="5">
    <source>
        <dbReference type="ARBA" id="ARBA00022763"/>
    </source>
</evidence>
<keyword evidence="4" id="KW-0479">Metal-binding</keyword>
<dbReference type="SMART" id="SM00898">
    <property type="entry name" value="Fapy_DNA_glyco"/>
    <property type="match status" value="1"/>
</dbReference>
<comment type="catalytic activity">
    <reaction evidence="1">
        <text>Hydrolysis of DNA containing ring-opened 7-methylguanine residues, releasing 2,6-diamino-4-hydroxy-5-(N-methyl)formamidopyrimidine.</text>
        <dbReference type="EC" id="3.2.2.23"/>
    </reaction>
</comment>
<dbReference type="SUPFAM" id="SSF81624">
    <property type="entry name" value="N-terminal domain of MutM-like DNA repair proteins"/>
    <property type="match status" value="1"/>
</dbReference>
<keyword evidence="5" id="KW-0227">DNA damage</keyword>
<keyword evidence="12" id="KW-0511">Multifunctional enzyme</keyword>
<dbReference type="Pfam" id="PF06831">
    <property type="entry name" value="H2TH"/>
    <property type="match status" value="1"/>
</dbReference>
<dbReference type="Pfam" id="PF06827">
    <property type="entry name" value="zf-FPG_IleRS"/>
    <property type="match status" value="1"/>
</dbReference>
<dbReference type="Pfam" id="PF01149">
    <property type="entry name" value="Fapy_DNA_glyco"/>
    <property type="match status" value="1"/>
</dbReference>
<evidence type="ECO:0000256" key="3">
    <source>
        <dbReference type="ARBA" id="ARBA00009409"/>
    </source>
</evidence>
<evidence type="ECO:0000256" key="15">
    <source>
        <dbReference type="PROSITE-ProRule" id="PRU00391"/>
    </source>
</evidence>
<evidence type="ECO:0000256" key="6">
    <source>
        <dbReference type="ARBA" id="ARBA00022771"/>
    </source>
</evidence>
<dbReference type="Gene3D" id="1.10.8.50">
    <property type="match status" value="1"/>
</dbReference>
<dbReference type="GO" id="GO:0006284">
    <property type="term" value="P:base-excision repair"/>
    <property type="evidence" value="ECO:0007669"/>
    <property type="project" value="InterPro"/>
</dbReference>
<dbReference type="InterPro" id="IPR010979">
    <property type="entry name" value="Ribosomal_uS13-like_H2TH"/>
</dbReference>
<feature type="domain" description="Formamidopyrimidine-DNA glycosylase catalytic" evidence="17">
    <location>
        <begin position="2"/>
        <end position="166"/>
    </location>
</feature>
<dbReference type="PROSITE" id="PS51066">
    <property type="entry name" value="ZF_FPG_2"/>
    <property type="match status" value="1"/>
</dbReference>
<evidence type="ECO:0000256" key="9">
    <source>
        <dbReference type="ARBA" id="ARBA00023125"/>
    </source>
</evidence>
<dbReference type="GO" id="GO:0008270">
    <property type="term" value="F:zinc ion binding"/>
    <property type="evidence" value="ECO:0007669"/>
    <property type="project" value="UniProtKB-KW"/>
</dbReference>
<dbReference type="AlphaFoldDB" id="A0A212L0R5"/>
<evidence type="ECO:0000256" key="13">
    <source>
        <dbReference type="ARBA" id="ARBA00023295"/>
    </source>
</evidence>
<dbReference type="InterPro" id="IPR035937">
    <property type="entry name" value="FPG_N"/>
</dbReference>
<dbReference type="InterPro" id="IPR015887">
    <property type="entry name" value="DNA_glyclase_Znf_dom_DNA_BS"/>
</dbReference>
<keyword evidence="8" id="KW-0862">Zinc</keyword>
<dbReference type="Gene3D" id="3.20.190.10">
    <property type="entry name" value="MutM-like, N-terminal"/>
    <property type="match status" value="1"/>
</dbReference>
<dbReference type="InterPro" id="IPR012319">
    <property type="entry name" value="FPG_cat"/>
</dbReference>
<sequence>MPELPEVETIARTLRPHVQGCVITNAQVLRATSQHPLSLPLENLRGCRIAEVGRRGKLLLLQLDASNAENAAVRGCKDLRLAVHLRMTGRLMTYAPQTAPGPHTRCVFDLDIPASQVETQKDTAAARDGHTPFVQVKDAQDQLKDTASDMDEGPRRLFFDDVRAFGLVLAGTPEIFDRWPFWSELGPEPLTLTPKNFAKSLSGRKSAIKAVLLDQKILAGVGNIYADESLFAAGIDPRRKAADLTRDQMDSLLKALQDVLLLSISQCGSSIRDYKDADGNAGAFQNTFAVYGRGGQPCKKCGHPLEKARVAGRGTVYCSQCQR</sequence>
<dbReference type="SMART" id="SM01232">
    <property type="entry name" value="H2TH"/>
    <property type="match status" value="1"/>
</dbReference>
<evidence type="ECO:0000259" key="17">
    <source>
        <dbReference type="PROSITE" id="PS51068"/>
    </source>
</evidence>
<dbReference type="GO" id="GO:0034039">
    <property type="term" value="F:8-oxo-7,8-dihydroguanine DNA N-glycosylase activity"/>
    <property type="evidence" value="ECO:0007669"/>
    <property type="project" value="TreeGrafter"/>
</dbReference>
<evidence type="ECO:0000256" key="1">
    <source>
        <dbReference type="ARBA" id="ARBA00001668"/>
    </source>
</evidence>
<keyword evidence="6 15" id="KW-0863">Zinc-finger</keyword>
<keyword evidence="7 18" id="KW-0378">Hydrolase</keyword>
<dbReference type="EC" id="4.2.99.18" evidence="18"/>
<dbReference type="CDD" id="cd08966">
    <property type="entry name" value="EcFpg-like_N"/>
    <property type="match status" value="1"/>
</dbReference>
<comment type="similarity">
    <text evidence="3">Belongs to the FPG family.</text>
</comment>
<dbReference type="SUPFAM" id="SSF46946">
    <property type="entry name" value="S13-like H2TH domain"/>
    <property type="match status" value="1"/>
</dbReference>
<evidence type="ECO:0000256" key="14">
    <source>
        <dbReference type="ARBA" id="ARBA00044632"/>
    </source>
</evidence>
<organism evidence="18">
    <name type="scientific">uncultured Desulfovibrio sp</name>
    <dbReference type="NCBI Taxonomy" id="167968"/>
    <lineage>
        <taxon>Bacteria</taxon>
        <taxon>Pseudomonadati</taxon>
        <taxon>Thermodesulfobacteriota</taxon>
        <taxon>Desulfovibrionia</taxon>
        <taxon>Desulfovibrionales</taxon>
        <taxon>Desulfovibrionaceae</taxon>
        <taxon>Desulfovibrio</taxon>
        <taxon>environmental samples</taxon>
    </lineage>
</organism>
<reference evidence="18" key="1">
    <citation type="submission" date="2016-08" db="EMBL/GenBank/DDBJ databases">
        <authorList>
            <person name="Seilhamer J.J."/>
        </authorList>
    </citation>
    <scope>NUCLEOTIDE SEQUENCE</scope>
    <source>
        <strain evidence="18">86-1</strain>
    </source>
</reference>
<accession>A0A212L0R5</accession>
<dbReference type="InterPro" id="IPR015886">
    <property type="entry name" value="H2TH_FPG"/>
</dbReference>
<dbReference type="SUPFAM" id="SSF57716">
    <property type="entry name" value="Glucocorticoid receptor-like (DNA-binding domain)"/>
    <property type="match status" value="1"/>
</dbReference>
<dbReference type="InterPro" id="IPR000214">
    <property type="entry name" value="Znf_DNA_glyclase/AP_lyase"/>
</dbReference>
<dbReference type="PROSITE" id="PS01242">
    <property type="entry name" value="ZF_FPG_1"/>
    <property type="match status" value="1"/>
</dbReference>
<evidence type="ECO:0000256" key="10">
    <source>
        <dbReference type="ARBA" id="ARBA00023204"/>
    </source>
</evidence>
<keyword evidence="10" id="KW-0234">DNA repair</keyword>
<dbReference type="GO" id="GO:0140078">
    <property type="term" value="F:class I DNA-(apurinic or apyrimidinic site) endonuclease activity"/>
    <property type="evidence" value="ECO:0007669"/>
    <property type="project" value="UniProtKB-EC"/>
</dbReference>
<dbReference type="GO" id="GO:0003684">
    <property type="term" value="F:damaged DNA binding"/>
    <property type="evidence" value="ECO:0007669"/>
    <property type="project" value="InterPro"/>
</dbReference>
<dbReference type="EMBL" id="FMJC01000001">
    <property type="protein sequence ID" value="SCM71153.1"/>
    <property type="molecule type" value="Genomic_DNA"/>
</dbReference>
<evidence type="ECO:0000256" key="7">
    <source>
        <dbReference type="ARBA" id="ARBA00022801"/>
    </source>
</evidence>
<keyword evidence="13 18" id="KW-0326">Glycosidase</keyword>
<protein>
    <submittedName>
        <fullName evidence="18">Formamidopyrimidine-DNA glycosylase</fullName>
        <ecNumber evidence="18">3.2.2.23</ecNumber>
        <ecNumber evidence="18">4.2.99.18</ecNumber>
    </submittedName>
</protein>
<dbReference type="PROSITE" id="PS51068">
    <property type="entry name" value="FPG_CAT"/>
    <property type="match status" value="1"/>
</dbReference>
<proteinExistence type="inferred from homology"/>
<keyword evidence="11 18" id="KW-0456">Lyase</keyword>
<dbReference type="EC" id="3.2.2.23" evidence="18"/>
<evidence type="ECO:0000256" key="4">
    <source>
        <dbReference type="ARBA" id="ARBA00022723"/>
    </source>
</evidence>
<feature type="domain" description="FPG-type" evidence="16">
    <location>
        <begin position="289"/>
        <end position="323"/>
    </location>
</feature>
<gene>
    <name evidence="18" type="primary">mutM</name>
    <name evidence="18" type="ORF">KL86DES1_10896</name>
</gene>
<dbReference type="FunFam" id="1.10.8.50:FF:000003">
    <property type="entry name" value="Formamidopyrimidine-DNA glycosylase"/>
    <property type="match status" value="1"/>
</dbReference>
<evidence type="ECO:0000256" key="8">
    <source>
        <dbReference type="ARBA" id="ARBA00022833"/>
    </source>
</evidence>
<keyword evidence="9" id="KW-0238">DNA-binding</keyword>
<comment type="cofactor">
    <cofactor evidence="2">
        <name>Zn(2+)</name>
        <dbReference type="ChEBI" id="CHEBI:29105"/>
    </cofactor>
</comment>
<dbReference type="PANTHER" id="PTHR22993:SF9">
    <property type="entry name" value="FORMAMIDOPYRIMIDINE-DNA GLYCOSYLASE"/>
    <property type="match status" value="1"/>
</dbReference>
<comment type="catalytic activity">
    <reaction evidence="14">
        <text>2'-deoxyribonucleotide-(2'-deoxyribose 5'-phosphate)-2'-deoxyribonucleotide-DNA = a 3'-end 2'-deoxyribonucleotide-(2,3-dehydro-2,3-deoxyribose 5'-phosphate)-DNA + a 5'-end 5'-phospho-2'-deoxyribonucleoside-DNA + H(+)</text>
        <dbReference type="Rhea" id="RHEA:66592"/>
        <dbReference type="Rhea" id="RHEA-COMP:13180"/>
        <dbReference type="Rhea" id="RHEA-COMP:16897"/>
        <dbReference type="Rhea" id="RHEA-COMP:17067"/>
        <dbReference type="ChEBI" id="CHEBI:15378"/>
        <dbReference type="ChEBI" id="CHEBI:136412"/>
        <dbReference type="ChEBI" id="CHEBI:157695"/>
        <dbReference type="ChEBI" id="CHEBI:167181"/>
        <dbReference type="EC" id="4.2.99.18"/>
    </reaction>
</comment>
<evidence type="ECO:0000313" key="18">
    <source>
        <dbReference type="EMBL" id="SCM71153.1"/>
    </source>
</evidence>
<name>A0A212L0R5_9BACT</name>
<evidence type="ECO:0000256" key="12">
    <source>
        <dbReference type="ARBA" id="ARBA00023268"/>
    </source>
</evidence>
<evidence type="ECO:0000256" key="11">
    <source>
        <dbReference type="ARBA" id="ARBA00023239"/>
    </source>
</evidence>
<dbReference type="RefSeq" id="WP_179979664.1">
    <property type="nucleotide sequence ID" value="NZ_LT608333.1"/>
</dbReference>
<evidence type="ECO:0000259" key="16">
    <source>
        <dbReference type="PROSITE" id="PS51066"/>
    </source>
</evidence>